<dbReference type="AlphaFoldDB" id="A0A1D8AZI5"/>
<keyword evidence="2" id="KW-1185">Reference proteome</keyword>
<sequence length="108" mass="12191">METKHAVVDDMQVHYSFTGNNDCLIIVTAPTATGALMFCWRPEDGFRAESLWEDNRYGIGTRKDIPLSEFPIESTLAKFNQIRPPLESEDLERIMALLHQAKAVDGAH</sequence>
<organism evidence="1 2">
    <name type="scientific">Lacunisphaera limnophila</name>
    <dbReference type="NCBI Taxonomy" id="1838286"/>
    <lineage>
        <taxon>Bacteria</taxon>
        <taxon>Pseudomonadati</taxon>
        <taxon>Verrucomicrobiota</taxon>
        <taxon>Opitutia</taxon>
        <taxon>Opitutales</taxon>
        <taxon>Opitutaceae</taxon>
        <taxon>Lacunisphaera</taxon>
    </lineage>
</organism>
<name>A0A1D8AZI5_9BACT</name>
<proteinExistence type="predicted"/>
<gene>
    <name evidence="1" type="ORF">Verru16b_03374</name>
</gene>
<reference evidence="1 2" key="1">
    <citation type="submission" date="2016-06" db="EMBL/GenBank/DDBJ databases">
        <title>Three novel species with peptidoglycan cell walls form the new genus Lacunisphaera gen. nov. in the family Opitutaceae of the verrucomicrobial subdivision 4.</title>
        <authorList>
            <person name="Rast P."/>
            <person name="Gloeckner I."/>
            <person name="Jogler M."/>
            <person name="Boedeker C."/>
            <person name="Jeske O."/>
            <person name="Wiegand S."/>
            <person name="Reinhardt R."/>
            <person name="Schumann P."/>
            <person name="Rohde M."/>
            <person name="Spring S."/>
            <person name="Gloeckner F.O."/>
            <person name="Jogler C."/>
        </authorList>
    </citation>
    <scope>NUCLEOTIDE SEQUENCE [LARGE SCALE GENOMIC DNA]</scope>
    <source>
        <strain evidence="1 2">IG16b</strain>
    </source>
</reference>
<evidence type="ECO:0000313" key="1">
    <source>
        <dbReference type="EMBL" id="AOS46274.1"/>
    </source>
</evidence>
<dbReference type="STRING" id="1838286.Verru16b_03374"/>
<dbReference type="RefSeq" id="WP_069963347.1">
    <property type="nucleotide sequence ID" value="NZ_CP016094.1"/>
</dbReference>
<protein>
    <submittedName>
        <fullName evidence="1">Uncharacterized protein</fullName>
    </submittedName>
</protein>
<dbReference type="KEGG" id="obg:Verru16b_03374"/>
<accession>A0A1D8AZI5</accession>
<dbReference type="Proteomes" id="UP000095228">
    <property type="component" value="Chromosome"/>
</dbReference>
<dbReference type="EMBL" id="CP016094">
    <property type="protein sequence ID" value="AOS46274.1"/>
    <property type="molecule type" value="Genomic_DNA"/>
</dbReference>
<evidence type="ECO:0000313" key="2">
    <source>
        <dbReference type="Proteomes" id="UP000095228"/>
    </source>
</evidence>